<dbReference type="InterPro" id="IPR036249">
    <property type="entry name" value="Thioredoxin-like_sf"/>
</dbReference>
<dbReference type="Proteomes" id="UP001208570">
    <property type="component" value="Unassembled WGS sequence"/>
</dbReference>
<dbReference type="InterPro" id="IPR023196">
    <property type="entry name" value="Phosducin_N_dom_sf"/>
</dbReference>
<feature type="compositionally biased region" description="Acidic residues" evidence="3">
    <location>
        <begin position="21"/>
        <end position="37"/>
    </location>
</feature>
<organism evidence="5 6">
    <name type="scientific">Paralvinella palmiformis</name>
    <dbReference type="NCBI Taxonomy" id="53620"/>
    <lineage>
        <taxon>Eukaryota</taxon>
        <taxon>Metazoa</taxon>
        <taxon>Spiralia</taxon>
        <taxon>Lophotrochozoa</taxon>
        <taxon>Annelida</taxon>
        <taxon>Polychaeta</taxon>
        <taxon>Sedentaria</taxon>
        <taxon>Canalipalpata</taxon>
        <taxon>Terebellida</taxon>
        <taxon>Terebelliformia</taxon>
        <taxon>Alvinellidae</taxon>
        <taxon>Paralvinella</taxon>
    </lineage>
</organism>
<dbReference type="EMBL" id="JAODUP010000178">
    <property type="protein sequence ID" value="KAK2158061.1"/>
    <property type="molecule type" value="Genomic_DNA"/>
</dbReference>
<dbReference type="PANTHER" id="PTHR46052:SF1">
    <property type="entry name" value="PHOSDUCIN-LIKE PROTEIN"/>
    <property type="match status" value="1"/>
</dbReference>
<proteinExistence type="inferred from homology"/>
<comment type="caution">
    <text evidence="5">The sequence shown here is derived from an EMBL/GenBank/DDBJ whole genome shotgun (WGS) entry which is preliminary data.</text>
</comment>
<dbReference type="PANTHER" id="PTHR46052">
    <property type="entry name" value="PHOSDUCIN-LIKE PROTEIN"/>
    <property type="match status" value="1"/>
</dbReference>
<keyword evidence="6" id="KW-1185">Reference proteome</keyword>
<evidence type="ECO:0000256" key="3">
    <source>
        <dbReference type="SAM" id="MobiDB-lite"/>
    </source>
</evidence>
<dbReference type="Gene3D" id="3.40.30.10">
    <property type="entry name" value="Glutaredoxin"/>
    <property type="match status" value="1"/>
</dbReference>
<dbReference type="SUPFAM" id="SSF52833">
    <property type="entry name" value="Thioredoxin-like"/>
    <property type="match status" value="1"/>
</dbReference>
<evidence type="ECO:0000313" key="5">
    <source>
        <dbReference type="EMBL" id="KAK2158061.1"/>
    </source>
</evidence>
<name>A0AAD9JSE9_9ANNE</name>
<keyword evidence="2" id="KW-0597">Phosphoprotein</keyword>
<dbReference type="InterPro" id="IPR024253">
    <property type="entry name" value="Phosducin_thioredoxin-like_dom"/>
</dbReference>
<evidence type="ECO:0000259" key="4">
    <source>
        <dbReference type="Pfam" id="PF02114"/>
    </source>
</evidence>
<evidence type="ECO:0000256" key="2">
    <source>
        <dbReference type="ARBA" id="ARBA00022553"/>
    </source>
</evidence>
<dbReference type="InterPro" id="IPR051499">
    <property type="entry name" value="Phosducin-like_reg"/>
</dbReference>
<evidence type="ECO:0000256" key="1">
    <source>
        <dbReference type="ARBA" id="ARBA00009686"/>
    </source>
</evidence>
<accession>A0AAD9JSE9</accession>
<gene>
    <name evidence="5" type="ORF">LSH36_178g06007</name>
</gene>
<feature type="compositionally biased region" description="Basic and acidic residues" evidence="3">
    <location>
        <begin position="1"/>
        <end position="15"/>
    </location>
</feature>
<evidence type="ECO:0000313" key="6">
    <source>
        <dbReference type="Proteomes" id="UP001208570"/>
    </source>
</evidence>
<dbReference type="InterPro" id="IPR001200">
    <property type="entry name" value="Phosducin"/>
</dbReference>
<protein>
    <recommendedName>
        <fullName evidence="4">Phosducin domain-containing protein</fullName>
    </recommendedName>
</protein>
<sequence>MSLGLDDRLLGEKVHNYCSSSEEEDDDEESGSGDEETMAGTMSRQNLPPPEIGEYEGHCTNTGPKGVVTDWQRYKQLETERRAEQEAERLQLAKKLTLTCRSYLDEEKAKAEDEKFMENIENEFEDEFLKEYRRRRVEEMRAAFSNMPRFGRVISLIRHQYLEAIDSEKPCVTVVVHIYKEDVRACAAMNGCLMCLAQEYPTVKFCKILASETSLSLKFAARGVPALLIYKNKELIGNFIRVSDELGDDFFATDVEEYLIEHGLLPDKTLESALLQNIRGVNNNDDTDSDFDVD</sequence>
<dbReference type="GO" id="GO:0008277">
    <property type="term" value="P:regulation of G protein-coupled receptor signaling pathway"/>
    <property type="evidence" value="ECO:0007669"/>
    <property type="project" value="InterPro"/>
</dbReference>
<dbReference type="Pfam" id="PF02114">
    <property type="entry name" value="Phosducin"/>
    <property type="match status" value="1"/>
</dbReference>
<dbReference type="AlphaFoldDB" id="A0AAD9JSE9"/>
<feature type="domain" description="Phosducin" evidence="4">
    <location>
        <begin position="54"/>
        <end position="290"/>
    </location>
</feature>
<dbReference type="Gene3D" id="1.10.168.10">
    <property type="entry name" value="Phosducin, domain 2"/>
    <property type="match status" value="1"/>
</dbReference>
<feature type="region of interest" description="Disordered" evidence="3">
    <location>
        <begin position="1"/>
        <end position="54"/>
    </location>
</feature>
<comment type="similarity">
    <text evidence="1">Belongs to the phosducin family.</text>
</comment>
<reference evidence="5" key="1">
    <citation type="journal article" date="2023" name="Mol. Biol. Evol.">
        <title>Third-Generation Sequencing Reveals the Adaptive Role of the Epigenome in Three Deep-Sea Polychaetes.</title>
        <authorList>
            <person name="Perez M."/>
            <person name="Aroh O."/>
            <person name="Sun Y."/>
            <person name="Lan Y."/>
            <person name="Juniper S.K."/>
            <person name="Young C.R."/>
            <person name="Angers B."/>
            <person name="Qian P.Y."/>
        </authorList>
    </citation>
    <scope>NUCLEOTIDE SEQUENCE</scope>
    <source>
        <strain evidence="5">P08H-3</strain>
    </source>
</reference>
<dbReference type="PRINTS" id="PR00677">
    <property type="entry name" value="PHOSDUCIN"/>
</dbReference>
<dbReference type="CDD" id="cd02987">
    <property type="entry name" value="Phd_like_Phd"/>
    <property type="match status" value="1"/>
</dbReference>